<name>A0ACC3D7E9_9PEZI</name>
<reference evidence="1" key="1">
    <citation type="submission" date="2024-09" db="EMBL/GenBank/DDBJ databases">
        <title>Black Yeasts Isolated from many extreme environments.</title>
        <authorList>
            <person name="Coleine C."/>
            <person name="Stajich J.E."/>
            <person name="Selbmann L."/>
        </authorList>
    </citation>
    <scope>NUCLEOTIDE SEQUENCE</scope>
    <source>
        <strain evidence="1">CCFEE 5737</strain>
    </source>
</reference>
<dbReference type="Proteomes" id="UP001186974">
    <property type="component" value="Unassembled WGS sequence"/>
</dbReference>
<gene>
    <name evidence="1" type="ORF">LTS18_003352</name>
</gene>
<protein>
    <submittedName>
        <fullName evidence="1">Uncharacterized protein</fullName>
    </submittedName>
</protein>
<dbReference type="EMBL" id="JAWDJW010007126">
    <property type="protein sequence ID" value="KAK3062783.1"/>
    <property type="molecule type" value="Genomic_DNA"/>
</dbReference>
<evidence type="ECO:0000313" key="2">
    <source>
        <dbReference type="Proteomes" id="UP001186974"/>
    </source>
</evidence>
<evidence type="ECO:0000313" key="1">
    <source>
        <dbReference type="EMBL" id="KAK3062783.1"/>
    </source>
</evidence>
<sequence length="554" mass="60610">MSTTESQQPVQQPVSQPQQQQQQQIPQQQQTPQVNNVATPSVAGDSLTCQWSNCGERCGTAEQLYDHICERHVGRKSINNMNLTCQWGNCRTSTVKRDHITSHIRVHVPLKPHKCDFCGKAFKRPQDLKKHVKTHADDSVLLRSPEPNRAQHVVADLQNLATAASGYYPDHNLGGASSYYQPPAGNGYHSSAPQQGSAYGPVYYAVNQAAMNSGYEVRKRAAFDAVNEFFGDAKRRVIDPGTYYDHQYSLPSPNLRTKNDLISIDQFLEQLQSTVYENSNHAAAAGVAQPGGHYVHTGVNYRSSNSPPNMHVSQYQNSSSHANSLAPLSASAADTPALTPASSVVSYTPGHSPNSVSGHNISPISRPSQRSMYPTLPSVNAMSDMSDNCSTSSAPASALATSLDSDGRRLYSGGLLQKAVVRRENEDRMDTSDDSTPAASPKERHESEEQGDNLRKDVNKLKIESPSAAIDPTLRSPGQASDGSGEASDKQQESWVENIRMIEQLRQYIKEKLERGEFDADDDEEMGGRTPTKTENEKDAESLYPVLRAVQGDA</sequence>
<keyword evidence="2" id="KW-1185">Reference proteome</keyword>
<accession>A0ACC3D7E9</accession>
<proteinExistence type="predicted"/>
<comment type="caution">
    <text evidence="1">The sequence shown here is derived from an EMBL/GenBank/DDBJ whole genome shotgun (WGS) entry which is preliminary data.</text>
</comment>
<organism evidence="1 2">
    <name type="scientific">Coniosporium uncinatum</name>
    <dbReference type="NCBI Taxonomy" id="93489"/>
    <lineage>
        <taxon>Eukaryota</taxon>
        <taxon>Fungi</taxon>
        <taxon>Dikarya</taxon>
        <taxon>Ascomycota</taxon>
        <taxon>Pezizomycotina</taxon>
        <taxon>Dothideomycetes</taxon>
        <taxon>Dothideomycetes incertae sedis</taxon>
        <taxon>Coniosporium</taxon>
    </lineage>
</organism>